<feature type="compositionally biased region" description="Gly residues" evidence="1">
    <location>
        <begin position="574"/>
        <end position="632"/>
    </location>
</feature>
<sequence>MKVLLVGDDNFTFAQCMIDNLAQWRSKLNCGPDEHFSLEVTSCLSEAKIPFEFKNNHDKVKARTIPIHYSANPALLRQYFPSVKPGNITGPPYDVIVHLLPGLQYEGAPRFIDRTSPLFQLRIHLYWFAIAKSSTVICQDKGMILYIWIDQEQLRPEDAAASQLPFPLVDVEKLGPFCKIQRCKEEDFPLNLTWGSYKTAWKPLIHNAELWHFPAYLEKMKVYVFRNESVVPNANINPDEYNLLKIPQSICQWNRQVLSHVNELFHFNMRTSTPGEMLQISKLSVKYDPRINGWRNMGTPAAVPKKQAAPQCESWSTLLNKSQQQFSTAPPPVIEDRPWYATDQAGSNKDTHPRGPGGPPPSTMTSAGTGPTAAPSGASPNPLDSWADYIPQKGAPTTATAPTDIYSSWDSPALQTPAAAAPSGNPADIYSSWETATAHAPAAVPARSYDVYGSSRNAEPSDSWKQTGDNWKQPGGGGDSWKQSGGSDNWKQPGDGDSWKQSGGGGDSWKQSGGSDNWKQPGGGDSWKQSGAGDSWKQSGAGDNWKQPGAGDNWKQPGAGDNWKQPGGDNWKQSGGGDNWKQPGGGDNWKQPGGGDSWKQPGGGDNWKQTGGGDNWKQPGGGDNWKQAGGGDNWKQSGAGDNWKPARSPGYDASPAGAPPRSYDPTSARNYDAPPVRTYEGAPPRNYEGAAPRAREETRRTTPATKKNSCKPPESDPEHPAGVPLKARWRAHDDVCVV</sequence>
<evidence type="ECO:0000256" key="1">
    <source>
        <dbReference type="SAM" id="MobiDB-lite"/>
    </source>
</evidence>
<feature type="region of interest" description="Disordered" evidence="1">
    <location>
        <begin position="452"/>
        <end position="727"/>
    </location>
</feature>
<accession>A0A023BBN0</accession>
<comment type="caution">
    <text evidence="2">The sequence shown here is derived from an EMBL/GenBank/DDBJ whole genome shotgun (WGS) entry which is preliminary data.</text>
</comment>
<reference evidence="2" key="1">
    <citation type="submission" date="2013-12" db="EMBL/GenBank/DDBJ databases">
        <authorList>
            <person name="Omoto C.K."/>
            <person name="Sibley D."/>
            <person name="Venepally P."/>
            <person name="Hadjithomas M."/>
            <person name="Karamycheva S."/>
            <person name="Brunk B."/>
            <person name="Roos D."/>
            <person name="Caler E."/>
            <person name="Lorenzi H."/>
        </authorList>
    </citation>
    <scope>NUCLEOTIDE SEQUENCE</scope>
</reference>
<keyword evidence="3" id="KW-1185">Reference proteome</keyword>
<proteinExistence type="predicted"/>
<dbReference type="AlphaFoldDB" id="A0A023BBN0"/>
<name>A0A023BBN0_GRENI</name>
<evidence type="ECO:0000313" key="2">
    <source>
        <dbReference type="EMBL" id="EZG79711.1"/>
    </source>
</evidence>
<dbReference type="eggNOG" id="ENOG502S4DH">
    <property type="taxonomic scope" value="Eukaryota"/>
</dbReference>
<dbReference type="VEuPathDB" id="CryptoDB:GNI_024620"/>
<feature type="region of interest" description="Disordered" evidence="1">
    <location>
        <begin position="321"/>
        <end position="408"/>
    </location>
</feature>
<feature type="compositionally biased region" description="Polar residues" evidence="1">
    <location>
        <begin position="454"/>
        <end position="470"/>
    </location>
</feature>
<protein>
    <submittedName>
        <fullName evidence="2">Uncharacterized protein</fullName>
    </submittedName>
</protein>
<dbReference type="Proteomes" id="UP000019763">
    <property type="component" value="Unassembled WGS sequence"/>
</dbReference>
<dbReference type="GeneID" id="22911121"/>
<organism evidence="2 3">
    <name type="scientific">Gregarina niphandrodes</name>
    <name type="common">Septate eugregarine</name>
    <dbReference type="NCBI Taxonomy" id="110365"/>
    <lineage>
        <taxon>Eukaryota</taxon>
        <taxon>Sar</taxon>
        <taxon>Alveolata</taxon>
        <taxon>Apicomplexa</taxon>
        <taxon>Conoidasida</taxon>
        <taxon>Gregarinasina</taxon>
        <taxon>Eugregarinorida</taxon>
        <taxon>Gregarinidae</taxon>
        <taxon>Gregarina</taxon>
    </lineage>
</organism>
<feature type="compositionally biased region" description="Low complexity" evidence="1">
    <location>
        <begin position="363"/>
        <end position="380"/>
    </location>
</feature>
<dbReference type="RefSeq" id="XP_011134393.1">
    <property type="nucleotide sequence ID" value="XM_011136091.1"/>
</dbReference>
<evidence type="ECO:0000313" key="3">
    <source>
        <dbReference type="Proteomes" id="UP000019763"/>
    </source>
</evidence>
<gene>
    <name evidence="2" type="ORF">GNI_024620</name>
</gene>
<dbReference type="EMBL" id="AFNH02000182">
    <property type="protein sequence ID" value="EZG79711.1"/>
    <property type="molecule type" value="Genomic_DNA"/>
</dbReference>
<dbReference type="OrthoDB" id="378467at2759"/>
<feature type="compositionally biased region" description="Polar residues" evidence="1">
    <location>
        <begin position="395"/>
        <end position="408"/>
    </location>
</feature>